<keyword evidence="8" id="KW-1185">Reference proteome</keyword>
<dbReference type="InterPro" id="IPR017900">
    <property type="entry name" value="4Fe4S_Fe_S_CS"/>
</dbReference>
<keyword evidence="2" id="KW-0479">Metal-binding</keyword>
<dbReference type="EnsemblMetazoa" id="AMAM003336-RA">
    <property type="protein sequence ID" value="AMAM003336-PA"/>
    <property type="gene ID" value="AMAM003336"/>
</dbReference>
<dbReference type="InterPro" id="IPR050954">
    <property type="entry name" value="ET_IronSulfur_Cluster-Binding"/>
</dbReference>
<feature type="signal peptide" evidence="5">
    <location>
        <begin position="1"/>
        <end position="26"/>
    </location>
</feature>
<evidence type="ECO:0000259" key="6">
    <source>
        <dbReference type="PROSITE" id="PS51379"/>
    </source>
</evidence>
<evidence type="ECO:0000256" key="3">
    <source>
        <dbReference type="ARBA" id="ARBA00023004"/>
    </source>
</evidence>
<dbReference type="PANTHER" id="PTHR43177:SF9">
    <property type="entry name" value="PROTEIN NRFC"/>
    <property type="match status" value="1"/>
</dbReference>
<dbReference type="InterPro" id="IPR053875">
    <property type="entry name" value="Cytochrom_c_NrfB-like_dom"/>
</dbReference>
<keyword evidence="3" id="KW-0408">Iron</keyword>
<dbReference type="AlphaFoldDB" id="A0A182SBA1"/>
<keyword evidence="1" id="KW-0004">4Fe-4S</keyword>
<evidence type="ECO:0000256" key="4">
    <source>
        <dbReference type="ARBA" id="ARBA00023014"/>
    </source>
</evidence>
<dbReference type="SUPFAM" id="SSF54862">
    <property type="entry name" value="4Fe-4S ferredoxins"/>
    <property type="match status" value="1"/>
</dbReference>
<dbReference type="Gene3D" id="1.10.1130.10">
    <property type="entry name" value="Flavocytochrome C3, Chain A"/>
    <property type="match status" value="1"/>
</dbReference>
<dbReference type="Proteomes" id="UP000075901">
    <property type="component" value="Unassembled WGS sequence"/>
</dbReference>
<dbReference type="NCBIfam" id="TIGR03146">
    <property type="entry name" value="cyt_nit_nrfB"/>
    <property type="match status" value="1"/>
</dbReference>
<reference evidence="7" key="2">
    <citation type="submission" date="2020-05" db="UniProtKB">
        <authorList>
            <consortium name="EnsemblMetazoa"/>
        </authorList>
    </citation>
    <scope>IDENTIFICATION</scope>
    <source>
        <strain evidence="7">maculatus3</strain>
    </source>
</reference>
<dbReference type="SUPFAM" id="SSF48695">
    <property type="entry name" value="Multiheme cytochromes"/>
    <property type="match status" value="1"/>
</dbReference>
<organism evidence="7 8">
    <name type="scientific">Anopheles maculatus</name>
    <dbReference type="NCBI Taxonomy" id="74869"/>
    <lineage>
        <taxon>Eukaryota</taxon>
        <taxon>Metazoa</taxon>
        <taxon>Ecdysozoa</taxon>
        <taxon>Arthropoda</taxon>
        <taxon>Hexapoda</taxon>
        <taxon>Insecta</taxon>
        <taxon>Pterygota</taxon>
        <taxon>Neoptera</taxon>
        <taxon>Endopterygota</taxon>
        <taxon>Diptera</taxon>
        <taxon>Nematocera</taxon>
        <taxon>Culicoidea</taxon>
        <taxon>Culicidae</taxon>
        <taxon>Anophelinae</taxon>
        <taxon>Anopheles</taxon>
        <taxon>Anopheles maculatus group</taxon>
    </lineage>
</organism>
<dbReference type="PROSITE" id="PS00198">
    <property type="entry name" value="4FE4S_FER_1"/>
    <property type="match status" value="1"/>
</dbReference>
<dbReference type="Pfam" id="PF13247">
    <property type="entry name" value="Fer4_11"/>
    <property type="match status" value="1"/>
</dbReference>
<dbReference type="NCBIfam" id="NF008659">
    <property type="entry name" value="PRK11659.1"/>
    <property type="match status" value="1"/>
</dbReference>
<evidence type="ECO:0000313" key="7">
    <source>
        <dbReference type="EnsemblMetazoa" id="AMAM003336-PA"/>
    </source>
</evidence>
<keyword evidence="5" id="KW-0732">Signal</keyword>
<dbReference type="InterPro" id="IPR017564">
    <property type="entry name" value="Cyt_c_NrfB"/>
</dbReference>
<dbReference type="GO" id="GO:0020037">
    <property type="term" value="F:heme binding"/>
    <property type="evidence" value="ECO:0007669"/>
    <property type="project" value="InterPro"/>
</dbReference>
<dbReference type="PROSITE" id="PS51379">
    <property type="entry name" value="4FE4S_FER_2"/>
    <property type="match status" value="3"/>
</dbReference>
<dbReference type="Gene3D" id="3.90.10.10">
    <property type="entry name" value="Cytochrome C3"/>
    <property type="match status" value="1"/>
</dbReference>
<dbReference type="GO" id="GO:0046872">
    <property type="term" value="F:metal ion binding"/>
    <property type="evidence" value="ECO:0007669"/>
    <property type="project" value="UniProtKB-KW"/>
</dbReference>
<dbReference type="VEuPathDB" id="VectorBase:AMAM003336"/>
<accession>A0A182SBA1</accession>
<evidence type="ECO:0000256" key="1">
    <source>
        <dbReference type="ARBA" id="ARBA00022485"/>
    </source>
</evidence>
<feature type="chain" id="PRO_5008135637" description="4Fe-4S ferredoxin-type domain-containing protein" evidence="5">
    <location>
        <begin position="27"/>
        <end position="310"/>
    </location>
</feature>
<dbReference type="InterPro" id="IPR036280">
    <property type="entry name" value="Multihaem_cyt_sf"/>
</dbReference>
<keyword evidence="4" id="KW-0411">Iron-sulfur</keyword>
<evidence type="ECO:0000256" key="5">
    <source>
        <dbReference type="SAM" id="SignalP"/>
    </source>
</evidence>
<proteinExistence type="predicted"/>
<dbReference type="GO" id="GO:0051539">
    <property type="term" value="F:4 iron, 4 sulfur cluster binding"/>
    <property type="evidence" value="ECO:0007669"/>
    <property type="project" value="UniProtKB-KW"/>
</dbReference>
<protein>
    <recommendedName>
        <fullName evidence="6">4Fe-4S ferredoxin-type domain-containing protein</fullName>
    </recommendedName>
</protein>
<reference evidence="8" key="1">
    <citation type="submission" date="2013-09" db="EMBL/GenBank/DDBJ databases">
        <title>The Genome Sequence of Anopheles maculatus species B.</title>
        <authorList>
            <consortium name="The Broad Institute Genomics Platform"/>
            <person name="Neafsey D.E."/>
            <person name="Besansky N."/>
            <person name="Howell P."/>
            <person name="Walton C."/>
            <person name="Young S.K."/>
            <person name="Zeng Q."/>
            <person name="Gargeya S."/>
            <person name="Fitzgerald M."/>
            <person name="Haas B."/>
            <person name="Abouelleil A."/>
            <person name="Allen A.W."/>
            <person name="Alvarado L."/>
            <person name="Arachchi H.M."/>
            <person name="Berlin A.M."/>
            <person name="Chapman S.B."/>
            <person name="Gainer-Dewar J."/>
            <person name="Goldberg J."/>
            <person name="Griggs A."/>
            <person name="Gujja S."/>
            <person name="Hansen M."/>
            <person name="Howarth C."/>
            <person name="Imamovic A."/>
            <person name="Ireland A."/>
            <person name="Larimer J."/>
            <person name="McCowan C."/>
            <person name="Murphy C."/>
            <person name="Pearson M."/>
            <person name="Poon T.W."/>
            <person name="Priest M."/>
            <person name="Roberts A."/>
            <person name="Saif S."/>
            <person name="Shea T."/>
            <person name="Sisk P."/>
            <person name="Sykes S."/>
            <person name="Wortman J."/>
            <person name="Nusbaum C."/>
            <person name="Birren B."/>
        </authorList>
    </citation>
    <scope>NUCLEOTIDE SEQUENCE [LARGE SCALE GENOMIC DNA]</scope>
    <source>
        <strain evidence="8">maculatus3</strain>
    </source>
</reference>
<feature type="domain" description="4Fe-4S ferredoxin-type" evidence="6">
    <location>
        <begin position="255"/>
        <end position="286"/>
    </location>
</feature>
<dbReference type="InterPro" id="IPR017896">
    <property type="entry name" value="4Fe4S_Fe-S-bd"/>
</dbReference>
<dbReference type="PANTHER" id="PTHR43177">
    <property type="entry name" value="PROTEIN NRFC"/>
    <property type="match status" value="1"/>
</dbReference>
<feature type="domain" description="4Fe-4S ferredoxin-type" evidence="6">
    <location>
        <begin position="209"/>
        <end position="239"/>
    </location>
</feature>
<feature type="domain" description="4Fe-4S ferredoxin-type" evidence="6">
    <location>
        <begin position="288"/>
        <end position="310"/>
    </location>
</feature>
<dbReference type="Gene3D" id="3.30.70.20">
    <property type="match status" value="1"/>
</dbReference>
<sequence length="310" mass="34021">MSVLRSLLTTGVLACSLWLTVLPVSAQTDSPAVQQQNAEVKLQRNPDEACLRCHKPQQNAMHGKHAGAINPNNQLPVTCTNCHGNPSPHHREGVKDVMRFNEPMYGVETQNSVCMSCHLPEALQKAFWPHDVHLAKVTCASCHQLHPQQDKMQELSDKGRIQLCVDCHRQQQDNPAFNPAAVRLGVLAVASTAVEKVLARTMNINGVRYGMVHDESRCIGCTACMDACRDVNQVPVGVSRLTIIRSEPIGSFPDVKYRFFRHSCQHCDDAPCVDVCPTGASFHDAASGIVDVNPDLCVGCQYCIAACPYR</sequence>
<evidence type="ECO:0000256" key="2">
    <source>
        <dbReference type="ARBA" id="ARBA00022723"/>
    </source>
</evidence>
<name>A0A182SBA1_9DIPT</name>
<dbReference type="Pfam" id="PF22678">
    <property type="entry name" value="Cytochrom_c_NrfB-like"/>
    <property type="match status" value="1"/>
</dbReference>
<evidence type="ECO:0000313" key="8">
    <source>
        <dbReference type="Proteomes" id="UP000075901"/>
    </source>
</evidence>